<comment type="caution">
    <text evidence="2">The sequence shown here is derived from an EMBL/GenBank/DDBJ whole genome shotgun (WGS) entry which is preliminary data.</text>
</comment>
<dbReference type="GO" id="GO:0016887">
    <property type="term" value="F:ATP hydrolysis activity"/>
    <property type="evidence" value="ECO:0007669"/>
    <property type="project" value="InterPro"/>
</dbReference>
<dbReference type="InterPro" id="IPR003593">
    <property type="entry name" value="AAA+_ATPase"/>
</dbReference>
<reference evidence="2 3" key="1">
    <citation type="submission" date="2016-02" db="EMBL/GenBank/DDBJ databases">
        <authorList>
            <person name="Wen L."/>
            <person name="He K."/>
            <person name="Yang H."/>
        </authorList>
    </citation>
    <scope>NUCLEOTIDE SEQUENCE [LARGE SCALE GENOMIC DNA]</scope>
    <source>
        <strain evidence="2 3">TSA40</strain>
    </source>
</reference>
<feature type="domain" description="AAA+ ATPase" evidence="1">
    <location>
        <begin position="53"/>
        <end position="205"/>
    </location>
</feature>
<organism evidence="2 3">
    <name type="scientific">Noviherbaspirillum denitrificans</name>
    <dbReference type="NCBI Taxonomy" id="1968433"/>
    <lineage>
        <taxon>Bacteria</taxon>
        <taxon>Pseudomonadati</taxon>
        <taxon>Pseudomonadota</taxon>
        <taxon>Betaproteobacteria</taxon>
        <taxon>Burkholderiales</taxon>
        <taxon>Oxalobacteraceae</taxon>
        <taxon>Noviherbaspirillum</taxon>
    </lineage>
</organism>
<dbReference type="Proteomes" id="UP000197535">
    <property type="component" value="Unassembled WGS sequence"/>
</dbReference>
<dbReference type="AlphaFoldDB" id="A0A254TBY8"/>
<dbReference type="EMBL" id="LSTO01000030">
    <property type="protein sequence ID" value="OWW18073.1"/>
    <property type="molecule type" value="Genomic_DNA"/>
</dbReference>
<accession>A0A254TBY8</accession>
<dbReference type="InterPro" id="IPR049945">
    <property type="entry name" value="AAA_22"/>
</dbReference>
<dbReference type="SMART" id="SM00382">
    <property type="entry name" value="AAA"/>
    <property type="match status" value="1"/>
</dbReference>
<evidence type="ECO:0000313" key="3">
    <source>
        <dbReference type="Proteomes" id="UP000197535"/>
    </source>
</evidence>
<dbReference type="InterPro" id="IPR027417">
    <property type="entry name" value="P-loop_NTPase"/>
</dbReference>
<name>A0A254TBY8_9BURK</name>
<evidence type="ECO:0000313" key="2">
    <source>
        <dbReference type="EMBL" id="OWW18073.1"/>
    </source>
</evidence>
<dbReference type="Gene3D" id="3.40.50.300">
    <property type="entry name" value="P-loop containing nucleotide triphosphate hydrolases"/>
    <property type="match status" value="1"/>
</dbReference>
<evidence type="ECO:0000259" key="1">
    <source>
        <dbReference type="SMART" id="SM00382"/>
    </source>
</evidence>
<dbReference type="Pfam" id="PF13401">
    <property type="entry name" value="AAA_22"/>
    <property type="match status" value="1"/>
</dbReference>
<dbReference type="RefSeq" id="WP_088710771.1">
    <property type="nucleotide sequence ID" value="NZ_LSTO01000030.1"/>
</dbReference>
<sequence>MTASFINMRDILTDSKFREELFFRHPLFGIDHFLITPPIKEAYQVISRAIALRDSGVCFLGPSGMGKTTTLSAVARMLRTKYSWLNIYEHDTKNQQIPSIRAFFKSYLHTVNHTKLSGETFDLRLRLTNTIVDNARQSGHAVAVLFVDEAQAMSTMDFLFLKDVSNSLARSGICLVTVLTGQSPDFDGVIRNLVGEGRLDVVARFALRRFQLRGYSELKDIEEILGAIDVAVFPEGSSITWTQFFFPLAFESGFRLINESANFLNAIKREISAEGLRGYPARPIFSALRTFVIDNAGHDRSDILFPSDSWTKSVQSSLLSRSVELAKNASNGDEPSVKY</sequence>
<protein>
    <recommendedName>
        <fullName evidence="1">AAA+ ATPase domain-containing protein</fullName>
    </recommendedName>
</protein>
<dbReference type="SUPFAM" id="SSF52540">
    <property type="entry name" value="P-loop containing nucleoside triphosphate hydrolases"/>
    <property type="match status" value="1"/>
</dbReference>
<gene>
    <name evidence="2" type="ORF">AYR66_02325</name>
</gene>
<proteinExistence type="predicted"/>
<keyword evidence="3" id="KW-1185">Reference proteome</keyword>
<dbReference type="OrthoDB" id="8903747at2"/>